<evidence type="ECO:0000313" key="1">
    <source>
        <dbReference type="EMBL" id="UTJ05584.1"/>
    </source>
</evidence>
<dbReference type="EMBL" id="CP100595">
    <property type="protein sequence ID" value="UTJ05584.1"/>
    <property type="molecule type" value="Genomic_DNA"/>
</dbReference>
<organism evidence="1 2">
    <name type="scientific">Arcobacter roscoffensis</name>
    <dbReference type="NCBI Taxonomy" id="2961520"/>
    <lineage>
        <taxon>Bacteria</taxon>
        <taxon>Pseudomonadati</taxon>
        <taxon>Campylobacterota</taxon>
        <taxon>Epsilonproteobacteria</taxon>
        <taxon>Campylobacterales</taxon>
        <taxon>Arcobacteraceae</taxon>
        <taxon>Arcobacter</taxon>
    </lineage>
</organism>
<dbReference type="RefSeq" id="WP_254575765.1">
    <property type="nucleotide sequence ID" value="NZ_CP100595.1"/>
</dbReference>
<dbReference type="Gene3D" id="3.30.70.270">
    <property type="match status" value="1"/>
</dbReference>
<proteinExistence type="predicted"/>
<dbReference type="Proteomes" id="UP001060012">
    <property type="component" value="Chromosome"/>
</dbReference>
<name>A0ABY5E042_9BACT</name>
<protein>
    <recommendedName>
        <fullName evidence="3">GGDEF domain-containing protein</fullName>
    </recommendedName>
</protein>
<evidence type="ECO:0008006" key="3">
    <source>
        <dbReference type="Google" id="ProtNLM"/>
    </source>
</evidence>
<reference evidence="1" key="1">
    <citation type="submission" date="2022-07" db="EMBL/GenBank/DDBJ databases">
        <title>Arcobacter roscoffensis sp. nov., a marine bacterium isolated from coastal seawater collected from Roscoff, France.</title>
        <authorList>
            <person name="Pascual J."/>
            <person name="Lepeaux C."/>
            <person name="Methner A."/>
            <person name="Overmann J."/>
        </authorList>
    </citation>
    <scope>NUCLEOTIDE SEQUENCE</scope>
    <source>
        <strain evidence="1">ARW1-2F2</strain>
    </source>
</reference>
<dbReference type="InterPro" id="IPR029787">
    <property type="entry name" value="Nucleotide_cyclase"/>
</dbReference>
<dbReference type="InterPro" id="IPR043128">
    <property type="entry name" value="Rev_trsase/Diguanyl_cyclase"/>
</dbReference>
<accession>A0ABY5E042</accession>
<keyword evidence="2" id="KW-1185">Reference proteome</keyword>
<gene>
    <name evidence="1" type="ORF">NJU99_09930</name>
</gene>
<dbReference type="SUPFAM" id="SSF55073">
    <property type="entry name" value="Nucleotide cyclase"/>
    <property type="match status" value="1"/>
</dbReference>
<evidence type="ECO:0000313" key="2">
    <source>
        <dbReference type="Proteomes" id="UP001060012"/>
    </source>
</evidence>
<sequence>MWFIIYYFIKKYLGRPLEEFTSKIRKQDIQYPKAIDLNLTWTDENIDELIARADKALYEAKEKGRNRVEYNRN</sequence>